<dbReference type="GO" id="GO:0016835">
    <property type="term" value="F:carbon-oxygen lyase activity"/>
    <property type="evidence" value="ECO:0007669"/>
    <property type="project" value="InterPro"/>
</dbReference>
<dbReference type="InterPro" id="IPR046348">
    <property type="entry name" value="SIS_dom_sf"/>
</dbReference>
<organism evidence="4 5">
    <name type="scientific">Candidatus Acidiferrum panamense</name>
    <dbReference type="NCBI Taxonomy" id="2741543"/>
    <lineage>
        <taxon>Bacteria</taxon>
        <taxon>Pseudomonadati</taxon>
        <taxon>Acidobacteriota</taxon>
        <taxon>Terriglobia</taxon>
        <taxon>Candidatus Acidiferrales</taxon>
        <taxon>Candidatus Acidiferrum</taxon>
    </lineage>
</organism>
<reference evidence="4" key="1">
    <citation type="submission" date="2020-06" db="EMBL/GenBank/DDBJ databases">
        <title>Legume-microbial interactions unlock mineral nutrients during tropical forest succession.</title>
        <authorList>
            <person name="Epihov D.Z."/>
        </authorList>
    </citation>
    <scope>NUCLEOTIDE SEQUENCE [LARGE SCALE GENOMIC DNA]</scope>
    <source>
        <strain evidence="4">Pan2503</strain>
    </source>
</reference>
<accession>A0A7V8SZY3</accession>
<proteinExistence type="predicted"/>
<dbReference type="GO" id="GO:0097367">
    <property type="term" value="F:carbohydrate derivative binding"/>
    <property type="evidence" value="ECO:0007669"/>
    <property type="project" value="InterPro"/>
</dbReference>
<dbReference type="Gene3D" id="1.10.8.1080">
    <property type="match status" value="1"/>
</dbReference>
<dbReference type="NCBIfam" id="TIGR00274">
    <property type="entry name" value="N-acetylmuramic acid 6-phosphate etherase"/>
    <property type="match status" value="1"/>
</dbReference>
<evidence type="ECO:0000256" key="2">
    <source>
        <dbReference type="ARBA" id="ARBA00023277"/>
    </source>
</evidence>
<evidence type="ECO:0000313" key="5">
    <source>
        <dbReference type="Proteomes" id="UP000567293"/>
    </source>
</evidence>
<gene>
    <name evidence="4" type="primary">murQ</name>
    <name evidence="4" type="ORF">HRJ53_26675</name>
</gene>
<evidence type="ECO:0000259" key="3">
    <source>
        <dbReference type="PROSITE" id="PS51464"/>
    </source>
</evidence>
<feature type="non-terminal residue" evidence="4">
    <location>
        <position position="1"/>
    </location>
</feature>
<evidence type="ECO:0000256" key="1">
    <source>
        <dbReference type="ARBA" id="ARBA00023239"/>
    </source>
</evidence>
<dbReference type="NCBIfam" id="NF009222">
    <property type="entry name" value="PRK12570.1"/>
    <property type="match status" value="1"/>
</dbReference>
<sequence length="272" mass="28638">AIARAVDATVAGIRNGGRLIYVGAGSSGRMAVLDAAECQPTFGTPPKLVQALIAGGGPAITRAVEGAEDDVRHAERELNTRELTRNDVVVGVTASGTTPYVLAALRFARGRGATTVAITSNRKMPVARLAKIVIAAEVGPEVLTGSTRMKAGTAQKMVLNMLSTATMARLGHVYENLMIDVVQTNEKVAKRALRILAEASGRNVSAAEHALRAAGHNMRVALVMLKLGVAAKEARKRMKAAGDNLRVALGEMSEVAGDRWRVAKKKRGMKIG</sequence>
<dbReference type="InterPro" id="IPR005486">
    <property type="entry name" value="Glucokinase_regulatory_CS"/>
</dbReference>
<dbReference type="PROSITE" id="PS51464">
    <property type="entry name" value="SIS"/>
    <property type="match status" value="1"/>
</dbReference>
<dbReference type="InterPro" id="IPR005488">
    <property type="entry name" value="Etherase_MurQ"/>
</dbReference>
<dbReference type="Gene3D" id="3.40.50.10490">
    <property type="entry name" value="Glucose-6-phosphate isomerase like protein, domain 1"/>
    <property type="match status" value="1"/>
</dbReference>
<evidence type="ECO:0000313" key="4">
    <source>
        <dbReference type="EMBL" id="MBA0088588.1"/>
    </source>
</evidence>
<dbReference type="Proteomes" id="UP000567293">
    <property type="component" value="Unassembled WGS sequence"/>
</dbReference>
<dbReference type="SUPFAM" id="SSF53697">
    <property type="entry name" value="SIS domain"/>
    <property type="match status" value="1"/>
</dbReference>
<name>A0A7V8SZY3_9BACT</name>
<dbReference type="PANTHER" id="PTHR10088:SF4">
    <property type="entry name" value="GLUCOKINASE REGULATORY PROTEIN"/>
    <property type="match status" value="1"/>
</dbReference>
<dbReference type="Pfam" id="PF22645">
    <property type="entry name" value="GKRP_SIS_N"/>
    <property type="match status" value="1"/>
</dbReference>
<keyword evidence="2" id="KW-0119">Carbohydrate metabolism</keyword>
<dbReference type="InterPro" id="IPR040190">
    <property type="entry name" value="MURQ/GCKR"/>
</dbReference>
<protein>
    <submittedName>
        <fullName evidence="4">N-acetylmuramic acid 6-phosphate etherase</fullName>
        <ecNumber evidence="4">4.2.1.126</ecNumber>
    </submittedName>
</protein>
<keyword evidence="1 4" id="KW-0456">Lyase</keyword>
<dbReference type="GO" id="GO:0046348">
    <property type="term" value="P:amino sugar catabolic process"/>
    <property type="evidence" value="ECO:0007669"/>
    <property type="project" value="InterPro"/>
</dbReference>
<dbReference type="PANTHER" id="PTHR10088">
    <property type="entry name" value="GLUCOKINASE REGULATORY PROTEIN"/>
    <property type="match status" value="1"/>
</dbReference>
<dbReference type="EC" id="4.2.1.126" evidence="4"/>
<keyword evidence="5" id="KW-1185">Reference proteome</keyword>
<dbReference type="GO" id="GO:0009254">
    <property type="term" value="P:peptidoglycan turnover"/>
    <property type="evidence" value="ECO:0007669"/>
    <property type="project" value="TreeGrafter"/>
</dbReference>
<dbReference type="PROSITE" id="PS01272">
    <property type="entry name" value="GCKR"/>
    <property type="match status" value="1"/>
</dbReference>
<dbReference type="CDD" id="cd05007">
    <property type="entry name" value="SIS_Etherase"/>
    <property type="match status" value="1"/>
</dbReference>
<comment type="caution">
    <text evidence="4">The sequence shown here is derived from an EMBL/GenBank/DDBJ whole genome shotgun (WGS) entry which is preliminary data.</text>
</comment>
<dbReference type="GO" id="GO:0016803">
    <property type="term" value="F:ether hydrolase activity"/>
    <property type="evidence" value="ECO:0007669"/>
    <property type="project" value="TreeGrafter"/>
</dbReference>
<feature type="domain" description="SIS" evidence="3">
    <location>
        <begin position="9"/>
        <end position="172"/>
    </location>
</feature>
<dbReference type="InterPro" id="IPR001347">
    <property type="entry name" value="SIS_dom"/>
</dbReference>
<dbReference type="EMBL" id="JACDQQ010002579">
    <property type="protein sequence ID" value="MBA0088588.1"/>
    <property type="molecule type" value="Genomic_DNA"/>
</dbReference>
<dbReference type="AlphaFoldDB" id="A0A7V8SZY3"/>
<dbReference type="NCBIfam" id="NF003915">
    <property type="entry name" value="PRK05441.1"/>
    <property type="match status" value="1"/>
</dbReference>